<evidence type="ECO:0000256" key="2">
    <source>
        <dbReference type="ARBA" id="ARBA00022692"/>
    </source>
</evidence>
<evidence type="ECO:0000256" key="4">
    <source>
        <dbReference type="ARBA" id="ARBA00022989"/>
    </source>
</evidence>
<evidence type="ECO:0000256" key="3">
    <source>
        <dbReference type="ARBA" id="ARBA00022960"/>
    </source>
</evidence>
<dbReference type="GO" id="GO:0032153">
    <property type="term" value="C:cell division site"/>
    <property type="evidence" value="ECO:0007669"/>
    <property type="project" value="TreeGrafter"/>
</dbReference>
<feature type="transmembrane region" description="Helical" evidence="6">
    <location>
        <begin position="12"/>
        <end position="31"/>
    </location>
</feature>
<name>A0A1Z8BC95_9FLAO</name>
<feature type="transmembrane region" description="Helical" evidence="6">
    <location>
        <begin position="142"/>
        <end position="158"/>
    </location>
</feature>
<organism evidence="7 8">
    <name type="scientific">Nonlabens dokdonensis</name>
    <dbReference type="NCBI Taxonomy" id="328515"/>
    <lineage>
        <taxon>Bacteria</taxon>
        <taxon>Pseudomonadati</taxon>
        <taxon>Bacteroidota</taxon>
        <taxon>Flavobacteriia</taxon>
        <taxon>Flavobacteriales</taxon>
        <taxon>Flavobacteriaceae</taxon>
        <taxon>Nonlabens</taxon>
    </lineage>
</organism>
<comment type="subcellular location">
    <subcellularLocation>
        <location evidence="1">Membrane</location>
        <topology evidence="1">Multi-pass membrane protein</topology>
    </subcellularLocation>
</comment>
<keyword evidence="3" id="KW-0133">Cell shape</keyword>
<dbReference type="Pfam" id="PF01098">
    <property type="entry name" value="FTSW_RODA_SPOVE"/>
    <property type="match status" value="1"/>
</dbReference>
<gene>
    <name evidence="7" type="ORF">A9Q93_01445</name>
</gene>
<evidence type="ECO:0000256" key="6">
    <source>
        <dbReference type="SAM" id="Phobius"/>
    </source>
</evidence>
<feature type="transmembrane region" description="Helical" evidence="6">
    <location>
        <begin position="190"/>
        <end position="220"/>
    </location>
</feature>
<feature type="non-terminal residue" evidence="7">
    <location>
        <position position="271"/>
    </location>
</feature>
<sequence length="271" mass="30365">MAIGDKPKYDFISILIYAALVFIGLISIYSAAPVTQYTSIFDINQVYGKQLLFIGVCTIFIIIILAVEVKFYERFAGLIYVISLISLAGLYVLGKEVNGAVSWYPIGSFTFQPSEFAKFATALAVAKFLSQLDVSLKNVRDFMIVAGIIALPALLIIPQPDPGSALIYAAFFFALHREGLSPWYLSLGVIALALFLGALVIHLGWIILIILSVIFFMYLLSRKRKHKKRLPKPRVYLYVIAALTCIAYTFSTSYIFNNVLEDRHRNRIDIV</sequence>
<dbReference type="GO" id="GO:0008360">
    <property type="term" value="P:regulation of cell shape"/>
    <property type="evidence" value="ECO:0007669"/>
    <property type="project" value="UniProtKB-KW"/>
</dbReference>
<feature type="transmembrane region" description="Helical" evidence="6">
    <location>
        <begin position="75"/>
        <end position="94"/>
    </location>
</feature>
<keyword evidence="5 6" id="KW-0472">Membrane</keyword>
<reference evidence="8" key="1">
    <citation type="journal article" date="2017" name="Proc. Natl. Acad. Sci. U.S.A.">
        <title>Simulation of Deepwater Horizon oil plume reveals substrate specialization within a complex community of hydrocarbon-degraders.</title>
        <authorList>
            <person name="Hu P."/>
            <person name="Dubinsky E.A."/>
            <person name="Probst A.J."/>
            <person name="Wang J."/>
            <person name="Sieber C.M.K."/>
            <person name="Tom L.M."/>
            <person name="Gardinali P."/>
            <person name="Banfield J.F."/>
            <person name="Atlas R.M."/>
            <person name="Andersen G.L."/>
        </authorList>
    </citation>
    <scope>NUCLEOTIDE SEQUENCE [LARGE SCALE GENOMIC DNA]</scope>
</reference>
<comment type="caution">
    <text evidence="7">The sequence shown here is derived from an EMBL/GenBank/DDBJ whole genome shotgun (WGS) entry which is preliminary data.</text>
</comment>
<proteinExistence type="predicted"/>
<keyword evidence="2 6" id="KW-0812">Transmembrane</keyword>
<evidence type="ECO:0000256" key="1">
    <source>
        <dbReference type="ARBA" id="ARBA00004141"/>
    </source>
</evidence>
<dbReference type="AlphaFoldDB" id="A0A1Z8BC95"/>
<dbReference type="PANTHER" id="PTHR30474">
    <property type="entry name" value="CELL CYCLE PROTEIN"/>
    <property type="match status" value="1"/>
</dbReference>
<evidence type="ECO:0000313" key="7">
    <source>
        <dbReference type="EMBL" id="OUS20221.1"/>
    </source>
</evidence>
<dbReference type="GO" id="GO:0005886">
    <property type="term" value="C:plasma membrane"/>
    <property type="evidence" value="ECO:0007669"/>
    <property type="project" value="TreeGrafter"/>
</dbReference>
<dbReference type="GO" id="GO:0051301">
    <property type="term" value="P:cell division"/>
    <property type="evidence" value="ECO:0007669"/>
    <property type="project" value="InterPro"/>
</dbReference>
<feature type="transmembrane region" description="Helical" evidence="6">
    <location>
        <begin position="235"/>
        <end position="256"/>
    </location>
</feature>
<dbReference type="EMBL" id="MAAX01000025">
    <property type="protein sequence ID" value="OUS20221.1"/>
    <property type="molecule type" value="Genomic_DNA"/>
</dbReference>
<dbReference type="InterPro" id="IPR001182">
    <property type="entry name" value="FtsW/RodA"/>
</dbReference>
<dbReference type="GO" id="GO:0015648">
    <property type="term" value="F:lipid-linked peptidoglycan transporter activity"/>
    <property type="evidence" value="ECO:0007669"/>
    <property type="project" value="TreeGrafter"/>
</dbReference>
<protein>
    <submittedName>
        <fullName evidence="7">Rod shape-determining protein RodA</fullName>
    </submittedName>
</protein>
<feature type="transmembrane region" description="Helical" evidence="6">
    <location>
        <begin position="51"/>
        <end position="68"/>
    </location>
</feature>
<evidence type="ECO:0000256" key="5">
    <source>
        <dbReference type="ARBA" id="ARBA00023136"/>
    </source>
</evidence>
<dbReference type="Proteomes" id="UP000196102">
    <property type="component" value="Unassembled WGS sequence"/>
</dbReference>
<evidence type="ECO:0000313" key="8">
    <source>
        <dbReference type="Proteomes" id="UP000196102"/>
    </source>
</evidence>
<dbReference type="NCBIfam" id="NF037961">
    <property type="entry name" value="RodA_shape"/>
    <property type="match status" value="1"/>
</dbReference>
<keyword evidence="4 6" id="KW-1133">Transmembrane helix</keyword>
<dbReference type="PANTHER" id="PTHR30474:SF1">
    <property type="entry name" value="PEPTIDOGLYCAN GLYCOSYLTRANSFERASE MRDB"/>
    <property type="match status" value="1"/>
</dbReference>
<accession>A0A1Z8BC95</accession>
<dbReference type="RefSeq" id="WP_303685601.1">
    <property type="nucleotide sequence ID" value="NZ_MAAX01000025.1"/>
</dbReference>